<keyword evidence="10 11" id="KW-0472">Membrane</keyword>
<dbReference type="Pfam" id="PF00672">
    <property type="entry name" value="HAMP"/>
    <property type="match status" value="1"/>
</dbReference>
<sequence>MKTLFARLSVAFLALIVLAGGGFYLVDRYSTQTYYEELTQRLNSSIAMYVAGESQLIEDGVVNTGALEQLARQAMIVNPTVEVYLLDTEGRILGHTLPPESIQTERIDPEPVRRLIAGEVDMPFRGTDPRNLNRNKVFSAAEVVDSGAVQGYLYAILGGQKYDELASSIRGSYVQKISLGAIVAIVIAAFLAGLLVFSLLTRRLTRLTRDVRRFTASDFDPDTVIQTDDTDDEIGQLGSAFRRMADKIGEQFEDLKQTDRLRRELIGNVSHDLRTPLASMLGYVDTLLLKNEGLDAGERRRYLEITRKHTRHLDRLIGELFELSKLDAAAVRPSLERFSLAELLHDVSQEFELDAESRGITLTVDTGEQPAMVKADIGLMQRVLENLLRNALKFTPAGGEVRIHLAPRSGAVRVAVTDTGCGIPTEDLEHIFDRYFHARREGEHGDSSAGLGLAIVKRILDLHGSRITVTSALNQGTRFEFDLPTAAAA</sequence>
<dbReference type="GO" id="GO:0000156">
    <property type="term" value="F:phosphorelay response regulator activity"/>
    <property type="evidence" value="ECO:0007669"/>
    <property type="project" value="TreeGrafter"/>
</dbReference>
<keyword evidence="5" id="KW-0808">Transferase</keyword>
<dbReference type="SMART" id="SM00388">
    <property type="entry name" value="HisKA"/>
    <property type="match status" value="1"/>
</dbReference>
<dbReference type="InterPro" id="IPR036097">
    <property type="entry name" value="HisK_dim/P_sf"/>
</dbReference>
<keyword evidence="7 14" id="KW-0418">Kinase</keyword>
<name>A0AAW9RKP5_9GAMM</name>
<dbReference type="Pfam" id="PF00512">
    <property type="entry name" value="HisKA"/>
    <property type="match status" value="1"/>
</dbReference>
<evidence type="ECO:0000256" key="7">
    <source>
        <dbReference type="ARBA" id="ARBA00022777"/>
    </source>
</evidence>
<comment type="caution">
    <text evidence="14">The sequence shown here is derived from an EMBL/GenBank/DDBJ whole genome shotgun (WGS) entry which is preliminary data.</text>
</comment>
<dbReference type="SMART" id="SM00304">
    <property type="entry name" value="HAMP"/>
    <property type="match status" value="1"/>
</dbReference>
<dbReference type="InterPro" id="IPR003660">
    <property type="entry name" value="HAMP_dom"/>
</dbReference>
<dbReference type="FunFam" id="1.10.287.130:FF:000001">
    <property type="entry name" value="Two-component sensor histidine kinase"/>
    <property type="match status" value="1"/>
</dbReference>
<evidence type="ECO:0000256" key="11">
    <source>
        <dbReference type="SAM" id="Phobius"/>
    </source>
</evidence>
<dbReference type="FunFam" id="3.30.565.10:FF:000006">
    <property type="entry name" value="Sensor histidine kinase WalK"/>
    <property type="match status" value="1"/>
</dbReference>
<evidence type="ECO:0000256" key="3">
    <source>
        <dbReference type="ARBA" id="ARBA00012438"/>
    </source>
</evidence>
<feature type="domain" description="HAMP" evidence="13">
    <location>
        <begin position="198"/>
        <end position="253"/>
    </location>
</feature>
<dbReference type="Proteomes" id="UP001359886">
    <property type="component" value="Unassembled WGS sequence"/>
</dbReference>
<dbReference type="Gene3D" id="1.10.287.130">
    <property type="match status" value="1"/>
</dbReference>
<proteinExistence type="predicted"/>
<evidence type="ECO:0000256" key="6">
    <source>
        <dbReference type="ARBA" id="ARBA00022741"/>
    </source>
</evidence>
<evidence type="ECO:0000313" key="15">
    <source>
        <dbReference type="Proteomes" id="UP001359886"/>
    </source>
</evidence>
<dbReference type="CDD" id="cd00075">
    <property type="entry name" value="HATPase"/>
    <property type="match status" value="1"/>
</dbReference>
<reference evidence="14 15" key="1">
    <citation type="submission" date="2024-02" db="EMBL/GenBank/DDBJ databases">
        <title>A novel Wenzhouxiangellaceae bacterium, isolated from coastal sediments.</title>
        <authorList>
            <person name="Du Z.-J."/>
            <person name="Ye Y.-Q."/>
            <person name="Zhang X.-Y."/>
        </authorList>
    </citation>
    <scope>NUCLEOTIDE SEQUENCE [LARGE SCALE GENOMIC DNA]</scope>
    <source>
        <strain evidence="14 15">CH-27</strain>
    </source>
</reference>
<dbReference type="GO" id="GO:0007234">
    <property type="term" value="P:osmosensory signaling via phosphorelay pathway"/>
    <property type="evidence" value="ECO:0007669"/>
    <property type="project" value="TreeGrafter"/>
</dbReference>
<keyword evidence="9" id="KW-0902">Two-component regulatory system</keyword>
<comment type="catalytic activity">
    <reaction evidence="1">
        <text>ATP + protein L-histidine = ADP + protein N-phospho-L-histidine.</text>
        <dbReference type="EC" id="2.7.13.3"/>
    </reaction>
</comment>
<evidence type="ECO:0000256" key="2">
    <source>
        <dbReference type="ARBA" id="ARBA00004370"/>
    </source>
</evidence>
<feature type="domain" description="Histidine kinase" evidence="12">
    <location>
        <begin position="268"/>
        <end position="487"/>
    </location>
</feature>
<dbReference type="InterPro" id="IPR004358">
    <property type="entry name" value="Sig_transdc_His_kin-like_C"/>
</dbReference>
<evidence type="ECO:0000256" key="4">
    <source>
        <dbReference type="ARBA" id="ARBA00022553"/>
    </source>
</evidence>
<accession>A0AAW9RKP5</accession>
<evidence type="ECO:0000259" key="12">
    <source>
        <dbReference type="PROSITE" id="PS50109"/>
    </source>
</evidence>
<dbReference type="SUPFAM" id="SSF55874">
    <property type="entry name" value="ATPase domain of HSP90 chaperone/DNA topoisomerase II/histidine kinase"/>
    <property type="match status" value="1"/>
</dbReference>
<dbReference type="PANTHER" id="PTHR42878">
    <property type="entry name" value="TWO-COMPONENT HISTIDINE KINASE"/>
    <property type="match status" value="1"/>
</dbReference>
<protein>
    <recommendedName>
        <fullName evidence="3">histidine kinase</fullName>
        <ecNumber evidence="3">2.7.13.3</ecNumber>
    </recommendedName>
</protein>
<dbReference type="CDD" id="cd00082">
    <property type="entry name" value="HisKA"/>
    <property type="match status" value="1"/>
</dbReference>
<comment type="subcellular location">
    <subcellularLocation>
        <location evidence="2">Membrane</location>
    </subcellularLocation>
</comment>
<dbReference type="CDD" id="cd06225">
    <property type="entry name" value="HAMP"/>
    <property type="match status" value="1"/>
</dbReference>
<dbReference type="PANTHER" id="PTHR42878:SF7">
    <property type="entry name" value="SENSOR HISTIDINE KINASE GLRK"/>
    <property type="match status" value="1"/>
</dbReference>
<keyword evidence="11" id="KW-0812">Transmembrane</keyword>
<keyword evidence="15" id="KW-1185">Reference proteome</keyword>
<gene>
    <name evidence="14" type="ORF">V3330_10680</name>
</gene>
<dbReference type="SMART" id="SM00387">
    <property type="entry name" value="HATPase_c"/>
    <property type="match status" value="1"/>
</dbReference>
<dbReference type="Pfam" id="PF02518">
    <property type="entry name" value="HATPase_c"/>
    <property type="match status" value="1"/>
</dbReference>
<dbReference type="GO" id="GO:0000155">
    <property type="term" value="F:phosphorelay sensor kinase activity"/>
    <property type="evidence" value="ECO:0007669"/>
    <property type="project" value="InterPro"/>
</dbReference>
<dbReference type="GO" id="GO:0005886">
    <property type="term" value="C:plasma membrane"/>
    <property type="evidence" value="ECO:0007669"/>
    <property type="project" value="UniProtKB-ARBA"/>
</dbReference>
<dbReference type="Gene3D" id="3.30.565.10">
    <property type="entry name" value="Histidine kinase-like ATPase, C-terminal domain"/>
    <property type="match status" value="1"/>
</dbReference>
<dbReference type="InterPro" id="IPR003594">
    <property type="entry name" value="HATPase_dom"/>
</dbReference>
<evidence type="ECO:0000256" key="9">
    <source>
        <dbReference type="ARBA" id="ARBA00023012"/>
    </source>
</evidence>
<organism evidence="14 15">
    <name type="scientific">Elongatibacter sediminis</name>
    <dbReference type="NCBI Taxonomy" id="3119006"/>
    <lineage>
        <taxon>Bacteria</taxon>
        <taxon>Pseudomonadati</taxon>
        <taxon>Pseudomonadota</taxon>
        <taxon>Gammaproteobacteria</taxon>
        <taxon>Chromatiales</taxon>
        <taxon>Wenzhouxiangellaceae</taxon>
        <taxon>Elongatibacter</taxon>
    </lineage>
</organism>
<dbReference type="GO" id="GO:0030295">
    <property type="term" value="F:protein kinase activator activity"/>
    <property type="evidence" value="ECO:0007669"/>
    <property type="project" value="TreeGrafter"/>
</dbReference>
<keyword evidence="8" id="KW-0067">ATP-binding</keyword>
<dbReference type="SUPFAM" id="SSF47384">
    <property type="entry name" value="Homodimeric domain of signal transducing histidine kinase"/>
    <property type="match status" value="1"/>
</dbReference>
<evidence type="ECO:0000259" key="13">
    <source>
        <dbReference type="PROSITE" id="PS50885"/>
    </source>
</evidence>
<dbReference type="AlphaFoldDB" id="A0AAW9RKP5"/>
<dbReference type="EC" id="2.7.13.3" evidence="3"/>
<dbReference type="InterPro" id="IPR003661">
    <property type="entry name" value="HisK_dim/P_dom"/>
</dbReference>
<evidence type="ECO:0000313" key="14">
    <source>
        <dbReference type="EMBL" id="MEJ8568091.1"/>
    </source>
</evidence>
<dbReference type="EMBL" id="JAZHOG010000006">
    <property type="protein sequence ID" value="MEJ8568091.1"/>
    <property type="molecule type" value="Genomic_DNA"/>
</dbReference>
<dbReference type="InterPro" id="IPR005467">
    <property type="entry name" value="His_kinase_dom"/>
</dbReference>
<dbReference type="InterPro" id="IPR036890">
    <property type="entry name" value="HATPase_C_sf"/>
</dbReference>
<evidence type="ECO:0000256" key="1">
    <source>
        <dbReference type="ARBA" id="ARBA00000085"/>
    </source>
</evidence>
<keyword evidence="4" id="KW-0597">Phosphoprotein</keyword>
<dbReference type="PROSITE" id="PS50109">
    <property type="entry name" value="HIS_KIN"/>
    <property type="match status" value="1"/>
</dbReference>
<dbReference type="RefSeq" id="WP_354695413.1">
    <property type="nucleotide sequence ID" value="NZ_JAZHOG010000006.1"/>
</dbReference>
<keyword evidence="11" id="KW-1133">Transmembrane helix</keyword>
<dbReference type="PROSITE" id="PS50885">
    <property type="entry name" value="HAMP"/>
    <property type="match status" value="1"/>
</dbReference>
<keyword evidence="6" id="KW-0547">Nucleotide-binding</keyword>
<evidence type="ECO:0000256" key="5">
    <source>
        <dbReference type="ARBA" id="ARBA00022679"/>
    </source>
</evidence>
<dbReference type="SUPFAM" id="SSF158472">
    <property type="entry name" value="HAMP domain-like"/>
    <property type="match status" value="1"/>
</dbReference>
<dbReference type="InterPro" id="IPR050351">
    <property type="entry name" value="BphY/WalK/GraS-like"/>
</dbReference>
<evidence type="ECO:0000256" key="10">
    <source>
        <dbReference type="ARBA" id="ARBA00023136"/>
    </source>
</evidence>
<dbReference type="Gene3D" id="6.10.340.10">
    <property type="match status" value="1"/>
</dbReference>
<dbReference type="PRINTS" id="PR00344">
    <property type="entry name" value="BCTRLSENSOR"/>
</dbReference>
<evidence type="ECO:0000256" key="8">
    <source>
        <dbReference type="ARBA" id="ARBA00022840"/>
    </source>
</evidence>
<feature type="transmembrane region" description="Helical" evidence="11">
    <location>
        <begin position="177"/>
        <end position="200"/>
    </location>
</feature>